<sequence length="2618" mass="293411">MSDGRDGEVIYPKGVFFQEFFLDTESADDNVFTADTVSFSLPDSITVTPSSKRFDVDPNGVDTVASVPTGCPAAIQTSLSFISAQHFSTTSEVEVAQEDLKVSHQPHLLSAVDSSDQIPSESELQYIDEFLSSFPQEMSKYLSGYFQDRTSTLSGPNNLLSPSIPLGAINKHVQNLSGIFPIPPRPPRQIYLVLKCMKTLTPTTGGGYNKYNMDIKEINEYHQNYKTSVSLDKKITSRVKSFADTWQFFGYWATDIYSFDNSEWNPLDQRSSSTSGRERRASTISPGTDSRLDGGTLSQVGTPAPSFDSRDEEQDRYQTETRFCPQGKELFEEEFTFQIQNLRKMDDKLDEDSFIDQLKSLNLKPIEKSRPDTQSAFDESRRDVVKFNMTIKATYHQNYVFHNAILSDNTEIAGTSSSEFQKRNDLTTPTKLKLNTTPSGTPPLLTPAPQSVPSVPNRPPPTKPSRPPPIAADSLTISTHPLNTPSKSPSGGHDPSKTNFSTAPILPTSNSQNTVVAHYQSDTHRVLTPFLHSPLSPSLSATHILFLYPQSIDFTSLKTDLSMRNILIETEIRDTDNLSSPGLPLIFNNKGIGSNEMMTVHKSCVRYHEQRPTFGDEIKVKLPLSYFPSEAHCNPNTLHALFKFYHLECKNVKDGEPGTLQLIGHCVYPLNLFSSHTDLSQKFPTLSFQEGLEHGYLSHPQTKWLADEQAKGHNVERDENGTEQQIADPSLSPLFITNHSSHKEKGVTFNLRVRFISSLLPDDQRLLRVLGLRQIDLSQSWLTTLNGAYFAPDAIWKEEKTSSKSLTLSTLANLISIIPSAKPTPQLHINPWIATLSLFPNTEAHEMVRFFPAVADTLLYGMCSDSHSLRTLCFSRFVSTVERVFHIEVTELSNTVGPVQVDPSLQTASSPSFTNNSELAPILRQYIDHFFTNPIMSGGRPAAVHSHIAILWANYLDSIRSADYSKTSHAMLQSEVRINHLLFSWFFTSLIHKSLLLHLRALDTPSTSPQLAVPPPEEGKDPKSSASLLSLVSSHNHSLIPNVLYESLRCLLQESTFFVPFLLNSQIVGYENHLIAFYRSIALLLCNIASLAAQRQSASDKSKQAQSNLSFLPATLPRKDRHAIAELFCQLLDVTAPNPVALKATWALRLNVYTLLVSHDSFLMLVLCDEKEEELMAKNEWEKRRAASKQKDDKAKPKSDAPTKLDKWKPHKSLQLVQRMLLDLWECEMLKFGFSSIPPSSLRYVEAAQPSSLLQSIRLSMPVVTPAATGLRSSAGSGPVPTSPKGVRTVPKEEQKEEPKQEPVSEVKEATETSTPDPTTPFASPFASKTASDPFAPKAASNPFAAGAGKQGTPPTSTADMRRTSVMSGQTHVVNGVVKVVPPPPPRAKTQATDTPKTGEKKEEKTEEKKDVKPEEKKEEKPEPLKEEKPAVKKEEPKPQSTPIQTRSASRTPQPSPLSTPQPDKEVSPSSLDDEKKEKDEMSTILPRDVVALLTDLHPFAVFRILLQKLDLATLLHPHFSSNPDQPISPNRLHPALDKSFRAYQTIASHFILFFHLALTNLSFIKRMRLAYVADFIDCLLSAGWILKNLPQTDLHHYLVDQIATELEKDRDADEGQSIRNAMSFVKQLKFLTNPDFIDNNLALFSTDSVKPVSYYDSNQFFSALEKGSIPFGQLVKKEQTKPTSLFFISQSSDRNSLYSTKLNPAHATKATPDFAKVKEKSRTQRLGSTTVRSERTSPAFEHPSVMSLFETSTPTLNTQTIPASSHQFSSSSQLKEQPQLSSKNPPNSRQMAICHILEHLAFRVVHDCSVIWTHHRNKKVTAMAGCGKVDLADLDVNLPFTVLYDFFFQKTKVVNNVSSFVLPVLFSSPSGAIAPISTSTDGKNHEQSQDKTLNSIWKTLIRNLRTVLFQEDVALLNSTLLFYTVHTRHHLFLEMNGTCQAFVMAILSVVASKSAESLKGEMLVMIEGLLRANTLTQLEENGLSGEADMNTVLFSRVRMNLTVGLSEMEDVVKNSCDLFLAFVKELKKFLKSLKNSVRSQSPGDWKVKGFEVWTEKGQEMAIEHHTSPFYEVAHNFAGQMTKLLKRLEAINNLPAESQFQRARYLSNMISEYDLNPLLQVMCYKRLRKHWEKTSHLDTAATVQLRSSMVIFEIVTEMIRRGFLDKPINTREWTNLLNDCTTCGWKQLVLDIIPTATFLTKERLADIFTRDVISVIISAKSKPGVPLFSLPSLISSLILSATLFSHGPYYELSTRVYQLVLRLCASINDTRTMSTVYAALSSTTENTLSVYGPDRVRNQYWLVGLHGKGFRQLDKKEYVWKTVEFEALDRMMKLLRAEYANLVAIANKERPEDDQIAIKFKQGCFVESGRLNHAYITRRKEIQKSLPSKSQPTKEDESFHQPPLTVFPENEMTIHLQQVIPQTQMEPFLVDCDPSLSKLSVFVFSYSQSFTLKGKSHGNLEEEYLIQRVIRTKDSQPGGLVAVEVDVAETETIEYNPCQRGVFDIEKTMAEMADSLKLLPKTSSVLRQLKGVLATEVNLGMEGILNLFLLDMPDLSTPVDKQLLRDSFKALLLLCRHALTSIAAHIEQRYYTSFSEAYNRYCIKWKDEIGDLPLLGKI</sequence>
<feature type="region of interest" description="Disordered" evidence="2">
    <location>
        <begin position="1269"/>
        <end position="1481"/>
    </location>
</feature>
<evidence type="ECO:0000256" key="1">
    <source>
        <dbReference type="PROSITE-ProRule" id="PRU00983"/>
    </source>
</evidence>
<proteinExistence type="inferred from homology"/>
<dbReference type="Proteomes" id="UP001281761">
    <property type="component" value="Unassembled WGS sequence"/>
</dbReference>
<reference evidence="4 5" key="1">
    <citation type="journal article" date="2022" name="bioRxiv">
        <title>Genomics of Preaxostyla Flagellates Illuminates Evolutionary Transitions and the Path Towards Mitochondrial Loss.</title>
        <authorList>
            <person name="Novak L.V.F."/>
            <person name="Treitli S.C."/>
            <person name="Pyrih J."/>
            <person name="Halakuc P."/>
            <person name="Pipaliya S.V."/>
            <person name="Vacek V."/>
            <person name="Brzon O."/>
            <person name="Soukal P."/>
            <person name="Eme L."/>
            <person name="Dacks J.B."/>
            <person name="Karnkowska A."/>
            <person name="Elias M."/>
            <person name="Hampl V."/>
        </authorList>
    </citation>
    <scope>NUCLEOTIDE SEQUENCE [LARGE SCALE GENOMIC DNA]</scope>
    <source>
        <strain evidence="4">NAU3</strain>
        <tissue evidence="4">Gut</tissue>
    </source>
</reference>
<dbReference type="InterPro" id="IPR026791">
    <property type="entry name" value="DOCK"/>
</dbReference>
<evidence type="ECO:0000256" key="2">
    <source>
        <dbReference type="SAM" id="MobiDB-lite"/>
    </source>
</evidence>
<feature type="compositionally biased region" description="Basic and acidic residues" evidence="2">
    <location>
        <begin position="1290"/>
        <end position="1311"/>
    </location>
</feature>
<evidence type="ECO:0000259" key="3">
    <source>
        <dbReference type="PROSITE" id="PS51650"/>
    </source>
</evidence>
<dbReference type="PANTHER" id="PTHR23317:SF76">
    <property type="entry name" value="LD20667P"/>
    <property type="match status" value="1"/>
</dbReference>
<feature type="compositionally biased region" description="Low complexity" evidence="2">
    <location>
        <begin position="426"/>
        <end position="439"/>
    </location>
</feature>
<feature type="compositionally biased region" description="Pro residues" evidence="2">
    <location>
        <begin position="456"/>
        <end position="470"/>
    </location>
</feature>
<dbReference type="Gene3D" id="2.60.40.150">
    <property type="entry name" value="C2 domain"/>
    <property type="match status" value="1"/>
</dbReference>
<feature type="compositionally biased region" description="Polar residues" evidence="2">
    <location>
        <begin position="475"/>
        <end position="489"/>
    </location>
</feature>
<dbReference type="InterPro" id="IPR035892">
    <property type="entry name" value="C2_domain_sf"/>
</dbReference>
<feature type="region of interest" description="Disordered" evidence="2">
    <location>
        <begin position="1760"/>
        <end position="1788"/>
    </location>
</feature>
<dbReference type="Pfam" id="PF14429">
    <property type="entry name" value="DOCK-C2"/>
    <property type="match status" value="1"/>
</dbReference>
<feature type="domain" description="C2 DOCK-type" evidence="3">
    <location>
        <begin position="542"/>
        <end position="756"/>
    </location>
</feature>
<keyword evidence="5" id="KW-1185">Reference proteome</keyword>
<feature type="compositionally biased region" description="Polar residues" evidence="2">
    <location>
        <begin position="1441"/>
        <end position="1451"/>
    </location>
</feature>
<feature type="compositionally biased region" description="Polar residues" evidence="2">
    <location>
        <begin position="1353"/>
        <end position="1372"/>
    </location>
</feature>
<feature type="region of interest" description="Disordered" evidence="2">
    <location>
        <begin position="267"/>
        <end position="319"/>
    </location>
</feature>
<dbReference type="PANTHER" id="PTHR23317">
    <property type="entry name" value="DEDICATOR OF CYTOKINESIS DOCK"/>
    <property type="match status" value="1"/>
</dbReference>
<evidence type="ECO:0000313" key="4">
    <source>
        <dbReference type="EMBL" id="KAK2946977.1"/>
    </source>
</evidence>
<comment type="similarity">
    <text evidence="1">Belongs to the DOCK family.</text>
</comment>
<feature type="compositionally biased region" description="Low complexity" evidence="2">
    <location>
        <begin position="1765"/>
        <end position="1774"/>
    </location>
</feature>
<dbReference type="PROSITE" id="PS51650">
    <property type="entry name" value="C2_DOCK"/>
    <property type="match status" value="1"/>
</dbReference>
<organism evidence="4 5">
    <name type="scientific">Blattamonas nauphoetae</name>
    <dbReference type="NCBI Taxonomy" id="2049346"/>
    <lineage>
        <taxon>Eukaryota</taxon>
        <taxon>Metamonada</taxon>
        <taxon>Preaxostyla</taxon>
        <taxon>Oxymonadida</taxon>
        <taxon>Blattamonas</taxon>
    </lineage>
</organism>
<feature type="region of interest" description="Disordered" evidence="2">
    <location>
        <begin position="2382"/>
        <end position="2403"/>
    </location>
</feature>
<feature type="compositionally biased region" description="Polar residues" evidence="2">
    <location>
        <begin position="1775"/>
        <end position="1788"/>
    </location>
</feature>
<feature type="compositionally biased region" description="Polar residues" evidence="2">
    <location>
        <begin position="497"/>
        <end position="507"/>
    </location>
</feature>
<evidence type="ECO:0000313" key="5">
    <source>
        <dbReference type="Proteomes" id="UP001281761"/>
    </source>
</evidence>
<name>A0ABQ9X7J2_9EUKA</name>
<feature type="compositionally biased region" description="Basic and acidic residues" evidence="2">
    <location>
        <begin position="1463"/>
        <end position="1481"/>
    </location>
</feature>
<dbReference type="InterPro" id="IPR027007">
    <property type="entry name" value="C2_DOCK-type_domain"/>
</dbReference>
<feature type="region of interest" description="Disordered" evidence="2">
    <location>
        <begin position="416"/>
        <end position="507"/>
    </location>
</feature>
<accession>A0ABQ9X7J2</accession>
<gene>
    <name evidence="4" type="ORF">BLNAU_18063</name>
</gene>
<dbReference type="EMBL" id="JARBJD010000213">
    <property type="protein sequence ID" value="KAK2946977.1"/>
    <property type="molecule type" value="Genomic_DNA"/>
</dbReference>
<feature type="compositionally biased region" description="Basic and acidic residues" evidence="2">
    <location>
        <begin position="1397"/>
        <end position="1438"/>
    </location>
</feature>
<feature type="region of interest" description="Disordered" evidence="2">
    <location>
        <begin position="1183"/>
        <end position="1207"/>
    </location>
</feature>
<protein>
    <recommendedName>
        <fullName evidence="3">C2 DOCK-type domain-containing protein</fullName>
    </recommendedName>
</protein>
<feature type="region of interest" description="Disordered" evidence="2">
    <location>
        <begin position="1710"/>
        <end position="1738"/>
    </location>
</feature>
<comment type="caution">
    <text evidence="4">The sequence shown here is derived from an EMBL/GenBank/DDBJ whole genome shotgun (WGS) entry which is preliminary data.</text>
</comment>